<accession>A0A0F9I0P0</accession>
<dbReference type="AlphaFoldDB" id="A0A0F9I0P0"/>
<organism evidence="2">
    <name type="scientific">marine sediment metagenome</name>
    <dbReference type="NCBI Taxonomy" id="412755"/>
    <lineage>
        <taxon>unclassified sequences</taxon>
        <taxon>metagenomes</taxon>
        <taxon>ecological metagenomes</taxon>
    </lineage>
</organism>
<dbReference type="EMBL" id="LAZR01020836">
    <property type="protein sequence ID" value="KKL87440.1"/>
    <property type="molecule type" value="Genomic_DNA"/>
</dbReference>
<evidence type="ECO:0000313" key="2">
    <source>
        <dbReference type="EMBL" id="KKL87440.1"/>
    </source>
</evidence>
<gene>
    <name evidence="2" type="ORF">LCGC14_1934710</name>
</gene>
<comment type="caution">
    <text evidence="2">The sequence shown here is derived from an EMBL/GenBank/DDBJ whole genome shotgun (WGS) entry which is preliminary data.</text>
</comment>
<name>A0A0F9I0P0_9ZZZZ</name>
<sequence>MDDDTVQTDSTSAGEESKEAAPEKVVEPTMAETVQTAVDKAVLGMESRMKQSARDTARFEVTKTKPEEGGAIRQALKGWDGSDGRTIEQVLDEADKNAQLKTYQDRDVETKRQQEQIDQGKLLYDNFLRSMKIDPADPEIDWARDESDVPKAIERFNTSVAKKIAARDKPVEKAKTDDTDFVDTAVSAGVEGDAGFVERMVSGELEMSKENVARFDKIRTK</sequence>
<protein>
    <submittedName>
        <fullName evidence="2">Uncharacterized protein</fullName>
    </submittedName>
</protein>
<feature type="region of interest" description="Disordered" evidence="1">
    <location>
        <begin position="1"/>
        <end position="27"/>
    </location>
</feature>
<proteinExistence type="predicted"/>
<feature type="compositionally biased region" description="Basic and acidic residues" evidence="1">
    <location>
        <begin position="15"/>
        <end position="26"/>
    </location>
</feature>
<evidence type="ECO:0000256" key="1">
    <source>
        <dbReference type="SAM" id="MobiDB-lite"/>
    </source>
</evidence>
<feature type="region of interest" description="Disordered" evidence="1">
    <location>
        <begin position="47"/>
        <end position="69"/>
    </location>
</feature>
<reference evidence="2" key="1">
    <citation type="journal article" date="2015" name="Nature">
        <title>Complex archaea that bridge the gap between prokaryotes and eukaryotes.</title>
        <authorList>
            <person name="Spang A."/>
            <person name="Saw J.H."/>
            <person name="Jorgensen S.L."/>
            <person name="Zaremba-Niedzwiedzka K."/>
            <person name="Martijn J."/>
            <person name="Lind A.E."/>
            <person name="van Eijk R."/>
            <person name="Schleper C."/>
            <person name="Guy L."/>
            <person name="Ettema T.J."/>
        </authorList>
    </citation>
    <scope>NUCLEOTIDE SEQUENCE</scope>
</reference>